<reference evidence="13" key="1">
    <citation type="submission" date="2020-10" db="EMBL/GenBank/DDBJ databases">
        <authorList>
            <person name="Gilroy R."/>
        </authorList>
    </citation>
    <scope>NUCLEOTIDE SEQUENCE</scope>
    <source>
        <strain evidence="13">ChiHecec3B27-6122</strain>
    </source>
</reference>
<dbReference type="InterPro" id="IPR046348">
    <property type="entry name" value="SIS_dom_sf"/>
</dbReference>
<dbReference type="InterPro" id="IPR001347">
    <property type="entry name" value="SIS_dom"/>
</dbReference>
<keyword evidence="5 10" id="KW-0963">Cytoplasm</keyword>
<dbReference type="GO" id="GO:0006047">
    <property type="term" value="P:UDP-N-acetylglucosamine metabolic process"/>
    <property type="evidence" value="ECO:0007669"/>
    <property type="project" value="TreeGrafter"/>
</dbReference>
<dbReference type="InterPro" id="IPR005855">
    <property type="entry name" value="GFAT"/>
</dbReference>
<proteinExistence type="inferred from homology"/>
<dbReference type="Gene3D" id="3.60.20.10">
    <property type="entry name" value="Glutamine Phosphoribosylpyrophosphate, subunit 1, domain 1"/>
    <property type="match status" value="1"/>
</dbReference>
<dbReference type="SUPFAM" id="SSF53697">
    <property type="entry name" value="SIS domain"/>
    <property type="match status" value="1"/>
</dbReference>
<dbReference type="GO" id="GO:0006487">
    <property type="term" value="P:protein N-linked glycosylation"/>
    <property type="evidence" value="ECO:0007669"/>
    <property type="project" value="TreeGrafter"/>
</dbReference>
<dbReference type="Gene3D" id="3.40.50.10490">
    <property type="entry name" value="Glucose-6-phosphate isomerase like protein, domain 1"/>
    <property type="match status" value="2"/>
</dbReference>
<dbReference type="SUPFAM" id="SSF56235">
    <property type="entry name" value="N-terminal nucleophile aminohydrolases (Ntn hydrolases)"/>
    <property type="match status" value="1"/>
</dbReference>
<feature type="active site" description="Nucleophile; for GATase activity" evidence="10">
    <location>
        <position position="2"/>
    </location>
</feature>
<dbReference type="GO" id="GO:0097367">
    <property type="term" value="F:carbohydrate derivative binding"/>
    <property type="evidence" value="ECO:0007669"/>
    <property type="project" value="InterPro"/>
</dbReference>
<dbReference type="Proteomes" id="UP000886876">
    <property type="component" value="Unassembled WGS sequence"/>
</dbReference>
<dbReference type="AlphaFoldDB" id="A0A9D1K7V8"/>
<dbReference type="EC" id="2.6.1.16" evidence="3 10"/>
<dbReference type="CDD" id="cd00714">
    <property type="entry name" value="GFAT"/>
    <property type="match status" value="1"/>
</dbReference>
<dbReference type="PANTHER" id="PTHR10937:SF0">
    <property type="entry name" value="GLUTAMINE--FRUCTOSE-6-PHOSPHATE TRANSAMINASE (ISOMERIZING)"/>
    <property type="match status" value="1"/>
</dbReference>
<feature type="domain" description="Glutamine amidotransferase type-2" evidence="11">
    <location>
        <begin position="2"/>
        <end position="218"/>
    </location>
</feature>
<comment type="catalytic activity">
    <reaction evidence="1 10">
        <text>D-fructose 6-phosphate + L-glutamine = D-glucosamine 6-phosphate + L-glutamate</text>
        <dbReference type="Rhea" id="RHEA:13237"/>
        <dbReference type="ChEBI" id="CHEBI:29985"/>
        <dbReference type="ChEBI" id="CHEBI:58359"/>
        <dbReference type="ChEBI" id="CHEBI:58725"/>
        <dbReference type="ChEBI" id="CHEBI:61527"/>
        <dbReference type="EC" id="2.6.1.16"/>
    </reaction>
</comment>
<evidence type="ECO:0000256" key="9">
    <source>
        <dbReference type="ARBA" id="ARBA00022962"/>
    </source>
</evidence>
<keyword evidence="6 10" id="KW-0032">Aminotransferase</keyword>
<dbReference type="InterPro" id="IPR017932">
    <property type="entry name" value="GATase_2_dom"/>
</dbReference>
<comment type="subcellular location">
    <subcellularLocation>
        <location evidence="2 10">Cytoplasm</location>
    </subcellularLocation>
</comment>
<feature type="initiator methionine" description="Removed" evidence="10">
    <location>
        <position position="1"/>
    </location>
</feature>
<evidence type="ECO:0000313" key="14">
    <source>
        <dbReference type="Proteomes" id="UP000886876"/>
    </source>
</evidence>
<gene>
    <name evidence="10 13" type="primary">glmS</name>
    <name evidence="13" type="ORF">IAD42_03305</name>
</gene>
<accession>A0A9D1K7V8</accession>
<dbReference type="InterPro" id="IPR047084">
    <property type="entry name" value="GFAT_N"/>
</dbReference>
<evidence type="ECO:0000313" key="13">
    <source>
        <dbReference type="EMBL" id="HIS96985.1"/>
    </source>
</evidence>
<dbReference type="InterPro" id="IPR029055">
    <property type="entry name" value="Ntn_hydrolases_N"/>
</dbReference>
<feature type="domain" description="SIS" evidence="12">
    <location>
        <begin position="457"/>
        <end position="598"/>
    </location>
</feature>
<dbReference type="GO" id="GO:0005975">
    <property type="term" value="P:carbohydrate metabolic process"/>
    <property type="evidence" value="ECO:0007669"/>
    <property type="project" value="UniProtKB-UniRule"/>
</dbReference>
<evidence type="ECO:0000259" key="12">
    <source>
        <dbReference type="PROSITE" id="PS51464"/>
    </source>
</evidence>
<comment type="caution">
    <text evidence="13">The sequence shown here is derived from an EMBL/GenBank/DDBJ whole genome shotgun (WGS) entry which is preliminary data.</text>
</comment>
<evidence type="ECO:0000256" key="3">
    <source>
        <dbReference type="ARBA" id="ARBA00012916"/>
    </source>
</evidence>
<dbReference type="NCBIfam" id="TIGR01135">
    <property type="entry name" value="glmS"/>
    <property type="match status" value="1"/>
</dbReference>
<dbReference type="FunFam" id="3.60.20.10:FF:000006">
    <property type="entry name" value="Glutamine--fructose-6-phosphate aminotransferase [isomerizing]"/>
    <property type="match status" value="1"/>
</dbReference>
<evidence type="ECO:0000256" key="5">
    <source>
        <dbReference type="ARBA" id="ARBA00022490"/>
    </source>
</evidence>
<keyword evidence="7 10" id="KW-0808">Transferase</keyword>
<dbReference type="PROSITE" id="PS51464">
    <property type="entry name" value="SIS"/>
    <property type="match status" value="2"/>
</dbReference>
<keyword evidence="9" id="KW-0315">Glutamine amidotransferase</keyword>
<sequence length="608" mass="65091">MCGITGFTGKREAAPVLLDGLRALEYRGYDSAGIAIMGEDGLELAKTSGRIDSLCELTKGGRALRGRSGIGHTRWATHGAPTDLNAHPHVSNDGRFAVVHNGIIENYRSLRDELIRRGCTFASETDTEVIVHLLETCYTGDLKEAVMRTTARLEGSYALGIVCSDAPGTLYAVRESSPLILGLGVGENYFASDVTALVAHTKNAVFLEDGQFAQLRPEGVTVFDCAGRPVQAEVTRIEWGVEAAEKGGYEHFMLKEIMEQPRAVRAALEPRLRGGGIEFEELGISDEALGRIRSVVITACGSAYYAGCVGKKALERLCRVPVTAELASELRYSDPLIGPDTLVIALSQSGETADTLAAAKECKARGARLLAIVNVVGSSLAKLADDVVYTRAGPEIAVASTKGYTTQVAVICALAAHFAQRLGRISAGELNALASRLYYIPDAIQRAIDMNRALPALARKYCLGDALYYIGRGVDSAVALEAALKMKEISYNHSEAYAAGELKHGTIALIDEGTPVVALCCREELMEKMVNAIEEVKARGAKVLAVALAGNRRILSAADDVIFIPRTDPVFDAVAEIVPLQLLAYYAAREKGCDIDKPKNLAKSVTVE</sequence>
<dbReference type="PROSITE" id="PS51278">
    <property type="entry name" value="GATASE_TYPE_2"/>
    <property type="match status" value="1"/>
</dbReference>
<dbReference type="GO" id="GO:0005829">
    <property type="term" value="C:cytosol"/>
    <property type="evidence" value="ECO:0007669"/>
    <property type="project" value="TreeGrafter"/>
</dbReference>
<dbReference type="GO" id="GO:0006002">
    <property type="term" value="P:fructose 6-phosphate metabolic process"/>
    <property type="evidence" value="ECO:0007669"/>
    <property type="project" value="TreeGrafter"/>
</dbReference>
<dbReference type="GO" id="GO:0004360">
    <property type="term" value="F:glutamine-fructose-6-phosphate transaminase (isomerizing) activity"/>
    <property type="evidence" value="ECO:0007669"/>
    <property type="project" value="UniProtKB-UniRule"/>
</dbReference>
<comment type="function">
    <text evidence="10">Catalyzes the first step in hexosamine metabolism, converting fructose-6P into glucosamine-6P using glutamine as a nitrogen source.</text>
</comment>
<evidence type="ECO:0000259" key="11">
    <source>
        <dbReference type="PROSITE" id="PS51278"/>
    </source>
</evidence>
<dbReference type="Pfam" id="PF01380">
    <property type="entry name" value="SIS"/>
    <property type="match status" value="2"/>
</dbReference>
<feature type="domain" description="SIS" evidence="12">
    <location>
        <begin position="285"/>
        <end position="424"/>
    </location>
</feature>
<evidence type="ECO:0000256" key="4">
    <source>
        <dbReference type="ARBA" id="ARBA00016090"/>
    </source>
</evidence>
<dbReference type="InterPro" id="IPR035490">
    <property type="entry name" value="GlmS/FrlB_SIS"/>
</dbReference>
<evidence type="ECO:0000256" key="2">
    <source>
        <dbReference type="ARBA" id="ARBA00004496"/>
    </source>
</evidence>
<name>A0A9D1K7V8_9FIRM</name>
<evidence type="ECO:0000256" key="10">
    <source>
        <dbReference type="HAMAP-Rule" id="MF_00164"/>
    </source>
</evidence>
<keyword evidence="8" id="KW-0677">Repeat</keyword>
<dbReference type="FunFam" id="3.40.50.10490:FF:000001">
    <property type="entry name" value="Glutamine--fructose-6-phosphate aminotransferase [isomerizing]"/>
    <property type="match status" value="1"/>
</dbReference>
<organism evidence="13 14">
    <name type="scientific">Candidatus Scatomorpha pullistercoris</name>
    <dbReference type="NCBI Taxonomy" id="2840929"/>
    <lineage>
        <taxon>Bacteria</taxon>
        <taxon>Bacillati</taxon>
        <taxon>Bacillota</taxon>
        <taxon>Clostridia</taxon>
        <taxon>Eubacteriales</taxon>
        <taxon>Candidatus Scatomorpha</taxon>
    </lineage>
</organism>
<feature type="active site" description="For Fru-6P isomerization activity" evidence="10">
    <location>
        <position position="603"/>
    </location>
</feature>
<comment type="subunit">
    <text evidence="10">Homodimer.</text>
</comment>
<dbReference type="Pfam" id="PF13522">
    <property type="entry name" value="GATase_6"/>
    <property type="match status" value="1"/>
</dbReference>
<dbReference type="PANTHER" id="PTHR10937">
    <property type="entry name" value="GLUCOSAMINE--FRUCTOSE-6-PHOSPHATE AMINOTRANSFERASE, ISOMERIZING"/>
    <property type="match status" value="1"/>
</dbReference>
<dbReference type="CDD" id="cd05009">
    <property type="entry name" value="SIS_GlmS_GlmD_2"/>
    <property type="match status" value="1"/>
</dbReference>
<evidence type="ECO:0000256" key="1">
    <source>
        <dbReference type="ARBA" id="ARBA00001031"/>
    </source>
</evidence>
<dbReference type="InterPro" id="IPR035466">
    <property type="entry name" value="GlmS/AgaS_SIS"/>
</dbReference>
<dbReference type="EMBL" id="DVJS01000075">
    <property type="protein sequence ID" value="HIS96985.1"/>
    <property type="molecule type" value="Genomic_DNA"/>
</dbReference>
<dbReference type="CDD" id="cd05008">
    <property type="entry name" value="SIS_GlmS_GlmD_1"/>
    <property type="match status" value="1"/>
</dbReference>
<reference evidence="13" key="2">
    <citation type="journal article" date="2021" name="PeerJ">
        <title>Extensive microbial diversity within the chicken gut microbiome revealed by metagenomics and culture.</title>
        <authorList>
            <person name="Gilroy R."/>
            <person name="Ravi A."/>
            <person name="Getino M."/>
            <person name="Pursley I."/>
            <person name="Horton D.L."/>
            <person name="Alikhan N.F."/>
            <person name="Baker D."/>
            <person name="Gharbi K."/>
            <person name="Hall N."/>
            <person name="Watson M."/>
            <person name="Adriaenssens E.M."/>
            <person name="Foster-Nyarko E."/>
            <person name="Jarju S."/>
            <person name="Secka A."/>
            <person name="Antonio M."/>
            <person name="Oren A."/>
            <person name="Chaudhuri R.R."/>
            <person name="La Ragione R."/>
            <person name="Hildebrand F."/>
            <person name="Pallen M.J."/>
        </authorList>
    </citation>
    <scope>NUCLEOTIDE SEQUENCE</scope>
    <source>
        <strain evidence="13">ChiHecec3B27-6122</strain>
    </source>
</reference>
<evidence type="ECO:0000256" key="8">
    <source>
        <dbReference type="ARBA" id="ARBA00022737"/>
    </source>
</evidence>
<dbReference type="NCBIfam" id="NF001484">
    <property type="entry name" value="PRK00331.1"/>
    <property type="match status" value="1"/>
</dbReference>
<protein>
    <recommendedName>
        <fullName evidence="4 10">Glutamine--fructose-6-phosphate aminotransferase [isomerizing]</fullName>
        <ecNumber evidence="3 10">2.6.1.16</ecNumber>
    </recommendedName>
    <alternativeName>
        <fullName evidence="10">D-fructose-6-phosphate amidotransferase</fullName>
    </alternativeName>
    <alternativeName>
        <fullName evidence="10">GFAT</fullName>
    </alternativeName>
    <alternativeName>
        <fullName evidence="10">Glucosamine-6-phosphate synthase</fullName>
    </alternativeName>
    <alternativeName>
        <fullName evidence="10">Hexosephosphate aminotransferase</fullName>
    </alternativeName>
    <alternativeName>
        <fullName evidence="10">L-glutamine--D-fructose-6-phosphate amidotransferase</fullName>
    </alternativeName>
</protein>
<evidence type="ECO:0000256" key="6">
    <source>
        <dbReference type="ARBA" id="ARBA00022576"/>
    </source>
</evidence>
<evidence type="ECO:0000256" key="7">
    <source>
        <dbReference type="ARBA" id="ARBA00022679"/>
    </source>
</evidence>
<dbReference type="HAMAP" id="MF_00164">
    <property type="entry name" value="GlmS"/>
    <property type="match status" value="1"/>
</dbReference>